<reference evidence="1" key="1">
    <citation type="journal article" date="2021" name="Nat. Microbiol.">
        <title>Cocultivation of an ultrasmall environmental parasitic bacterium with lytic ability against bacteria associated with wastewater foams.</title>
        <authorList>
            <person name="Batinovic S."/>
            <person name="Rose J.J.A."/>
            <person name="Ratcliffe J."/>
            <person name="Seviour R.J."/>
            <person name="Petrovski S."/>
        </authorList>
    </citation>
    <scope>NUCLEOTIDE SEQUENCE</scope>
    <source>
        <strain evidence="1">CON44</strain>
    </source>
</reference>
<proteinExistence type="predicted"/>
<name>A0A857KLH2_9ACTN</name>
<accession>A0A857KLH2</accession>
<gene>
    <name evidence="1" type="ORF">GII30_15520</name>
</gene>
<dbReference type="AlphaFoldDB" id="A0A857KLH2"/>
<dbReference type="RefSeq" id="WP_005182426.1">
    <property type="nucleotide sequence ID" value="NZ_CP045804.1"/>
</dbReference>
<evidence type="ECO:0000313" key="1">
    <source>
        <dbReference type="EMBL" id="QHN40369.1"/>
    </source>
</evidence>
<dbReference type="EMBL" id="CP045810">
    <property type="protein sequence ID" value="QHN40369.1"/>
    <property type="molecule type" value="Genomic_DNA"/>
</dbReference>
<organism evidence="1">
    <name type="scientific">Gordonia amarae</name>
    <dbReference type="NCBI Taxonomy" id="36821"/>
    <lineage>
        <taxon>Bacteria</taxon>
        <taxon>Bacillati</taxon>
        <taxon>Actinomycetota</taxon>
        <taxon>Actinomycetes</taxon>
        <taxon>Mycobacteriales</taxon>
        <taxon>Gordoniaceae</taxon>
        <taxon>Gordonia</taxon>
    </lineage>
</organism>
<sequence>MSTKAPRITDLDEDFAGDPLRHLARYCLPDHLVNLQGLAFVAGYNVDISSRLLDDGGLTYQTVVHRVTADGELHGSEYIIGMAEYHGAGWTMIPQGTGTLPDAAVGVEVAVRRTPITTLIRRIGSNINDWDFADSGDPQQDRRIRAEHDARHAGGTVDQIIEAETDHLVHARHSDEFYDVRLVAVLSGFDVEVKNRLVGDDHECTLTARRVDQDGDPVGQAIVVVSAYRNGEWTIDRSRTGILEGDAALRPADTGELVNFLFERINDWDLADEFIEEDMTVDDVTELTETQRTAMRRKLAQTANLPVDDLRDLILSLPARQPVTDEYEGPYSSSAPYSSQREHIAGWLEEYSGRGYYNRQKPTTSSKAFYGRFKCAPGLLWLAEALGENPDTCRTAIERSAESGSNPASQCGAFRKVVSWPRIVELLDARLAG</sequence>
<protein>
    <submittedName>
        <fullName evidence="1">Uncharacterized protein</fullName>
    </submittedName>
</protein>